<evidence type="ECO:0000256" key="3">
    <source>
        <dbReference type="ARBA" id="ARBA00047960"/>
    </source>
</evidence>
<dbReference type="GO" id="GO:0004364">
    <property type="term" value="F:glutathione transferase activity"/>
    <property type="evidence" value="ECO:0007669"/>
    <property type="project" value="UniProtKB-EC"/>
</dbReference>
<accession>A0A8J2I7K4</accession>
<dbReference type="EC" id="2.5.1.18" evidence="1"/>
<dbReference type="Gene3D" id="3.40.30.10">
    <property type="entry name" value="Glutaredoxin"/>
    <property type="match status" value="1"/>
</dbReference>
<dbReference type="InterPro" id="IPR004046">
    <property type="entry name" value="GST_C"/>
</dbReference>
<dbReference type="PANTHER" id="PTHR43900:SF3">
    <property type="entry name" value="GLUTATHIONE S-TRANSFERASE RHO"/>
    <property type="match status" value="1"/>
</dbReference>
<dbReference type="PROSITE" id="PS50404">
    <property type="entry name" value="GST_NTER"/>
    <property type="match status" value="1"/>
</dbReference>
<evidence type="ECO:0000259" key="6">
    <source>
        <dbReference type="PROSITE" id="PS50405"/>
    </source>
</evidence>
<evidence type="ECO:0000256" key="2">
    <source>
        <dbReference type="ARBA" id="ARBA00022679"/>
    </source>
</evidence>
<protein>
    <recommendedName>
        <fullName evidence="1">glutathione transferase</fullName>
        <ecNumber evidence="1">2.5.1.18</ecNumber>
    </recommendedName>
</protein>
<comment type="catalytic activity">
    <reaction evidence="3">
        <text>RX + glutathione = an S-substituted glutathione + a halide anion + H(+)</text>
        <dbReference type="Rhea" id="RHEA:16437"/>
        <dbReference type="ChEBI" id="CHEBI:15378"/>
        <dbReference type="ChEBI" id="CHEBI:16042"/>
        <dbReference type="ChEBI" id="CHEBI:17792"/>
        <dbReference type="ChEBI" id="CHEBI:57925"/>
        <dbReference type="ChEBI" id="CHEBI:90779"/>
        <dbReference type="EC" id="2.5.1.18"/>
    </reaction>
</comment>
<dbReference type="SUPFAM" id="SSF52833">
    <property type="entry name" value="Thioredoxin-like"/>
    <property type="match status" value="1"/>
</dbReference>
<dbReference type="InterPro" id="IPR040079">
    <property type="entry name" value="Glutathione_S-Trfase"/>
</dbReference>
<reference evidence="7" key="1">
    <citation type="submission" date="2021-05" db="EMBL/GenBank/DDBJ databases">
        <authorList>
            <person name="Stam R."/>
        </authorList>
    </citation>
    <scope>NUCLEOTIDE SEQUENCE</scope>
    <source>
        <strain evidence="7">CS162</strain>
    </source>
</reference>
<feature type="domain" description="GST C-terminal" evidence="6">
    <location>
        <begin position="91"/>
        <end position="221"/>
    </location>
</feature>
<dbReference type="PROSITE" id="PS50405">
    <property type="entry name" value="GST_CTER"/>
    <property type="match status" value="1"/>
</dbReference>
<dbReference type="InterPro" id="IPR036282">
    <property type="entry name" value="Glutathione-S-Trfase_C_sf"/>
</dbReference>
<name>A0A8J2I7K4_9PLEO</name>
<dbReference type="OrthoDB" id="249703at2759"/>
<dbReference type="RefSeq" id="XP_043171935.1">
    <property type="nucleotide sequence ID" value="XM_043316000.1"/>
</dbReference>
<evidence type="ECO:0000256" key="4">
    <source>
        <dbReference type="RuleBase" id="RU003494"/>
    </source>
</evidence>
<dbReference type="SUPFAM" id="SSF47616">
    <property type="entry name" value="GST C-terminal domain-like"/>
    <property type="match status" value="1"/>
</dbReference>
<keyword evidence="2" id="KW-0808">Transferase</keyword>
<evidence type="ECO:0000313" key="8">
    <source>
        <dbReference type="Proteomes" id="UP000676310"/>
    </source>
</evidence>
<dbReference type="EMBL" id="CAJRGZ010000023">
    <property type="protein sequence ID" value="CAG5177771.1"/>
    <property type="molecule type" value="Genomic_DNA"/>
</dbReference>
<dbReference type="GO" id="GO:0043295">
    <property type="term" value="F:glutathione binding"/>
    <property type="evidence" value="ECO:0007669"/>
    <property type="project" value="TreeGrafter"/>
</dbReference>
<dbReference type="Pfam" id="PF02798">
    <property type="entry name" value="GST_N"/>
    <property type="match status" value="1"/>
</dbReference>
<evidence type="ECO:0000313" key="7">
    <source>
        <dbReference type="EMBL" id="CAG5177771.1"/>
    </source>
</evidence>
<organism evidence="7 8">
    <name type="scientific">Alternaria atra</name>
    <dbReference type="NCBI Taxonomy" id="119953"/>
    <lineage>
        <taxon>Eukaryota</taxon>
        <taxon>Fungi</taxon>
        <taxon>Dikarya</taxon>
        <taxon>Ascomycota</taxon>
        <taxon>Pezizomycotina</taxon>
        <taxon>Dothideomycetes</taxon>
        <taxon>Pleosporomycetidae</taxon>
        <taxon>Pleosporales</taxon>
        <taxon>Pleosporineae</taxon>
        <taxon>Pleosporaceae</taxon>
        <taxon>Alternaria</taxon>
        <taxon>Alternaria sect. Ulocladioides</taxon>
    </lineage>
</organism>
<dbReference type="SFLD" id="SFLDG00358">
    <property type="entry name" value="Main_(cytGST)"/>
    <property type="match status" value="1"/>
</dbReference>
<dbReference type="GeneID" id="67020473"/>
<dbReference type="GO" id="GO:0006749">
    <property type="term" value="P:glutathione metabolic process"/>
    <property type="evidence" value="ECO:0007669"/>
    <property type="project" value="TreeGrafter"/>
</dbReference>
<comment type="caution">
    <text evidence="7">The sequence shown here is derived from an EMBL/GenBank/DDBJ whole genome shotgun (WGS) entry which is preliminary data.</text>
</comment>
<dbReference type="Pfam" id="PF00043">
    <property type="entry name" value="GST_C"/>
    <property type="match status" value="1"/>
</dbReference>
<dbReference type="PANTHER" id="PTHR43900">
    <property type="entry name" value="GLUTATHIONE S-TRANSFERASE RHO"/>
    <property type="match status" value="1"/>
</dbReference>
<comment type="similarity">
    <text evidence="4">Belongs to the GST superfamily.</text>
</comment>
<dbReference type="Gene3D" id="1.20.1050.10">
    <property type="match status" value="1"/>
</dbReference>
<proteinExistence type="inferred from homology"/>
<dbReference type="InterPro" id="IPR036249">
    <property type="entry name" value="Thioredoxin-like_sf"/>
</dbReference>
<feature type="domain" description="GST N-terminal" evidence="5">
    <location>
        <begin position="2"/>
        <end position="85"/>
    </location>
</feature>
<evidence type="ECO:0000256" key="1">
    <source>
        <dbReference type="ARBA" id="ARBA00012452"/>
    </source>
</evidence>
<dbReference type="Proteomes" id="UP000676310">
    <property type="component" value="Unassembled WGS sequence"/>
</dbReference>
<dbReference type="SFLD" id="SFLDS00019">
    <property type="entry name" value="Glutathione_Transferase_(cytos"/>
    <property type="match status" value="1"/>
</dbReference>
<dbReference type="GO" id="GO:0005737">
    <property type="term" value="C:cytoplasm"/>
    <property type="evidence" value="ECO:0007669"/>
    <property type="project" value="TreeGrafter"/>
</dbReference>
<evidence type="ECO:0000259" key="5">
    <source>
        <dbReference type="PROSITE" id="PS50404"/>
    </source>
</evidence>
<dbReference type="InterPro" id="IPR004045">
    <property type="entry name" value="Glutathione_S-Trfase_N"/>
</dbReference>
<dbReference type="AlphaFoldDB" id="A0A8J2I7K4"/>
<sequence length="225" mass="25110">MPAFTLYGFLGSTNTNRVRLTLAEGGFTDYEFVLVDLQKGEQKSEEHTKRHPWGKVPAVTFPDGFALYESRAICKYLARKYSFPLLPQSSDIEAAALFDQAESSEILYFADPAGKIAFEKFVKRKFTGLPPNETVVSDALRSLEAFFDVAECLLKDKDYMAGNEFTLADINYIPLIQRLFACGCGDVILSRKAVSAWWNRCITRPAIQKLLAADKEAMAAATAHK</sequence>
<gene>
    <name evidence="7" type="ORF">ALTATR162_LOCUS8370</name>
</gene>
<keyword evidence="8" id="KW-1185">Reference proteome</keyword>
<dbReference type="InterPro" id="IPR010987">
    <property type="entry name" value="Glutathione-S-Trfase_C-like"/>
</dbReference>